<name>A0A4Y9ILM0_9BACT</name>
<organism evidence="2 3">
    <name type="scientific">Dysgonomonas mossii</name>
    <dbReference type="NCBI Taxonomy" id="163665"/>
    <lineage>
        <taxon>Bacteria</taxon>
        <taxon>Pseudomonadati</taxon>
        <taxon>Bacteroidota</taxon>
        <taxon>Bacteroidia</taxon>
        <taxon>Bacteroidales</taxon>
        <taxon>Dysgonomonadaceae</taxon>
        <taxon>Dysgonomonas</taxon>
    </lineage>
</organism>
<proteinExistence type="predicted"/>
<dbReference type="AlphaFoldDB" id="A0A4Y9ILM0"/>
<dbReference type="EMBL" id="SPPK01000004">
    <property type="protein sequence ID" value="TFU88634.1"/>
    <property type="molecule type" value="Genomic_DNA"/>
</dbReference>
<sequence>MKKLLILSIMILTAVGFMSCGDDDDNAPALGANVQVTVKNLVGTIQPNTTVYLYKDTEVDSSTKSADADKHVVTDQNGVATFSLNFTELNLFESKTTLSFAVFYEVGGVEFIAPGTTSVTVKRNDEKKLNLIIPI</sequence>
<feature type="chain" id="PRO_5021199467" evidence="1">
    <location>
        <begin position="21"/>
        <end position="135"/>
    </location>
</feature>
<dbReference type="PROSITE" id="PS51257">
    <property type="entry name" value="PROKAR_LIPOPROTEIN"/>
    <property type="match status" value="1"/>
</dbReference>
<reference evidence="2 3" key="1">
    <citation type="submission" date="2019-03" db="EMBL/GenBank/DDBJ databases">
        <title>Diversity of the mouse oral microbiome.</title>
        <authorList>
            <person name="Joseph S."/>
            <person name="Aduse-Opoku J."/>
            <person name="Curtis M."/>
            <person name="Wade W."/>
            <person name="Hashim A."/>
        </authorList>
    </citation>
    <scope>NUCLEOTIDE SEQUENCE [LARGE SCALE GENOMIC DNA]</scope>
    <source>
        <strain evidence="2 3">P11</strain>
    </source>
</reference>
<dbReference type="OrthoDB" id="997995at2"/>
<keyword evidence="1" id="KW-0732">Signal</keyword>
<evidence type="ECO:0000313" key="2">
    <source>
        <dbReference type="EMBL" id="TFU88634.1"/>
    </source>
</evidence>
<accession>A0A4Y9ILM0</accession>
<dbReference type="Proteomes" id="UP000298285">
    <property type="component" value="Unassembled WGS sequence"/>
</dbReference>
<protein>
    <submittedName>
        <fullName evidence="2">Uncharacterized protein</fullName>
    </submittedName>
</protein>
<gene>
    <name evidence="2" type="ORF">E4T88_12190</name>
</gene>
<dbReference type="RefSeq" id="WP_135105815.1">
    <property type="nucleotide sequence ID" value="NZ_JADGKW010000004.1"/>
</dbReference>
<feature type="signal peptide" evidence="1">
    <location>
        <begin position="1"/>
        <end position="20"/>
    </location>
</feature>
<evidence type="ECO:0000256" key="1">
    <source>
        <dbReference type="SAM" id="SignalP"/>
    </source>
</evidence>
<evidence type="ECO:0000313" key="3">
    <source>
        <dbReference type="Proteomes" id="UP000298285"/>
    </source>
</evidence>
<comment type="caution">
    <text evidence="2">The sequence shown here is derived from an EMBL/GenBank/DDBJ whole genome shotgun (WGS) entry which is preliminary data.</text>
</comment>